<accession>A0A067Q576</accession>
<dbReference type="STRING" id="933084.A0A067Q576"/>
<comment type="subcellular location">
    <subcellularLocation>
        <location evidence="1">Membrane</location>
        <topology evidence="1">Multi-pass membrane protein</topology>
    </subcellularLocation>
</comment>
<gene>
    <name evidence="6" type="ORF">JAAARDRAFT_191392</name>
</gene>
<protein>
    <submittedName>
        <fullName evidence="6">Uncharacterized protein</fullName>
    </submittedName>
</protein>
<dbReference type="PANTHER" id="PTHR42723">
    <property type="entry name" value="CHLOROPHYLL SYNTHASE"/>
    <property type="match status" value="1"/>
</dbReference>
<keyword evidence="7" id="KW-1185">Reference proteome</keyword>
<keyword evidence="2 5" id="KW-0812">Transmembrane</keyword>
<evidence type="ECO:0000313" key="6">
    <source>
        <dbReference type="EMBL" id="KDQ61305.1"/>
    </source>
</evidence>
<feature type="transmembrane region" description="Helical" evidence="5">
    <location>
        <begin position="265"/>
        <end position="283"/>
    </location>
</feature>
<feature type="transmembrane region" description="Helical" evidence="5">
    <location>
        <begin position="20"/>
        <end position="40"/>
    </location>
</feature>
<name>A0A067Q576_9AGAM</name>
<dbReference type="Pfam" id="PF01040">
    <property type="entry name" value="UbiA"/>
    <property type="match status" value="1"/>
</dbReference>
<reference evidence="7" key="1">
    <citation type="journal article" date="2014" name="Proc. Natl. Acad. Sci. U.S.A.">
        <title>Extensive sampling of basidiomycete genomes demonstrates inadequacy of the white-rot/brown-rot paradigm for wood decay fungi.</title>
        <authorList>
            <person name="Riley R."/>
            <person name="Salamov A.A."/>
            <person name="Brown D.W."/>
            <person name="Nagy L.G."/>
            <person name="Floudas D."/>
            <person name="Held B.W."/>
            <person name="Levasseur A."/>
            <person name="Lombard V."/>
            <person name="Morin E."/>
            <person name="Otillar R."/>
            <person name="Lindquist E.A."/>
            <person name="Sun H."/>
            <person name="LaButti K.M."/>
            <person name="Schmutz J."/>
            <person name="Jabbour D."/>
            <person name="Luo H."/>
            <person name="Baker S.E."/>
            <person name="Pisabarro A.G."/>
            <person name="Walton J.D."/>
            <person name="Blanchette R.A."/>
            <person name="Henrissat B."/>
            <person name="Martin F."/>
            <person name="Cullen D."/>
            <person name="Hibbett D.S."/>
            <person name="Grigoriev I.V."/>
        </authorList>
    </citation>
    <scope>NUCLEOTIDE SEQUENCE [LARGE SCALE GENOMIC DNA]</scope>
    <source>
        <strain evidence="7">MUCL 33604</strain>
    </source>
</reference>
<keyword evidence="4 5" id="KW-0472">Membrane</keyword>
<dbReference type="CDD" id="cd13965">
    <property type="entry name" value="PT_UbiA_3"/>
    <property type="match status" value="1"/>
</dbReference>
<evidence type="ECO:0000256" key="5">
    <source>
        <dbReference type="SAM" id="Phobius"/>
    </source>
</evidence>
<dbReference type="GO" id="GO:0016020">
    <property type="term" value="C:membrane"/>
    <property type="evidence" value="ECO:0007669"/>
    <property type="project" value="UniProtKB-SubCell"/>
</dbReference>
<dbReference type="AlphaFoldDB" id="A0A067Q576"/>
<dbReference type="OrthoDB" id="434972at2759"/>
<evidence type="ECO:0000256" key="3">
    <source>
        <dbReference type="ARBA" id="ARBA00022989"/>
    </source>
</evidence>
<dbReference type="InParanoid" id="A0A067Q576"/>
<feature type="transmembrane region" description="Helical" evidence="5">
    <location>
        <begin position="240"/>
        <end position="259"/>
    </location>
</feature>
<dbReference type="Proteomes" id="UP000027265">
    <property type="component" value="Unassembled WGS sequence"/>
</dbReference>
<proteinExistence type="predicted"/>
<feature type="transmembrane region" description="Helical" evidence="5">
    <location>
        <begin position="123"/>
        <end position="154"/>
    </location>
</feature>
<feature type="transmembrane region" description="Helical" evidence="5">
    <location>
        <begin position="295"/>
        <end position="313"/>
    </location>
</feature>
<evidence type="ECO:0000256" key="4">
    <source>
        <dbReference type="ARBA" id="ARBA00023136"/>
    </source>
</evidence>
<keyword evidence="3 5" id="KW-1133">Transmembrane helix</keyword>
<dbReference type="InterPro" id="IPR044878">
    <property type="entry name" value="UbiA_sf"/>
</dbReference>
<organism evidence="6 7">
    <name type="scientific">Jaapia argillacea MUCL 33604</name>
    <dbReference type="NCBI Taxonomy" id="933084"/>
    <lineage>
        <taxon>Eukaryota</taxon>
        <taxon>Fungi</taxon>
        <taxon>Dikarya</taxon>
        <taxon>Basidiomycota</taxon>
        <taxon>Agaricomycotina</taxon>
        <taxon>Agaricomycetes</taxon>
        <taxon>Agaricomycetidae</taxon>
        <taxon>Jaapiales</taxon>
        <taxon>Jaapiaceae</taxon>
        <taxon>Jaapia</taxon>
    </lineage>
</organism>
<dbReference type="EMBL" id="KL197713">
    <property type="protein sequence ID" value="KDQ61305.1"/>
    <property type="molecule type" value="Genomic_DNA"/>
</dbReference>
<dbReference type="GO" id="GO:0016765">
    <property type="term" value="F:transferase activity, transferring alkyl or aryl (other than methyl) groups"/>
    <property type="evidence" value="ECO:0007669"/>
    <property type="project" value="InterPro"/>
</dbReference>
<feature type="transmembrane region" description="Helical" evidence="5">
    <location>
        <begin position="52"/>
        <end position="74"/>
    </location>
</feature>
<evidence type="ECO:0000256" key="1">
    <source>
        <dbReference type="ARBA" id="ARBA00004141"/>
    </source>
</evidence>
<dbReference type="Gene3D" id="1.10.357.140">
    <property type="entry name" value="UbiA prenyltransferase"/>
    <property type="match status" value="1"/>
</dbReference>
<dbReference type="InterPro" id="IPR000537">
    <property type="entry name" value="UbiA_prenyltransferase"/>
</dbReference>
<dbReference type="InterPro" id="IPR050475">
    <property type="entry name" value="Prenyltransferase_related"/>
</dbReference>
<dbReference type="HOGENOM" id="CLU_063928_0_0_1"/>
<evidence type="ECO:0000256" key="2">
    <source>
        <dbReference type="ARBA" id="ARBA00022692"/>
    </source>
</evidence>
<evidence type="ECO:0000313" key="7">
    <source>
        <dbReference type="Proteomes" id="UP000027265"/>
    </source>
</evidence>
<sequence length="318" mass="35282">MVKFPYHSPLSSPLSPPSVLLHGIENAIGTVYALVAYHVYTVILFTWTDYKTIFFPVTAFACATAPVSSLSTFVQGELWIWIHLLLCNVSNQARSESEDAVNRPWRPLPSKRISQRQAVALRWITVAFCIIWSASYNVGLVYITLALFVTTFLYDECGLASHPIGKNLCNIGGYTTFELGATTILGHTGAHVDHLDSVACRAISLSGILIFTTIQAQDFSDVEGDSALGRVTFPIYAPELSRAVTLFAMIAWSLFLPHFWGIGNVSAIIFAAFGSAVGCRFYWWRAQGADKRSYLIYNVWLMFAHILPLHARIDALSF</sequence>
<dbReference type="PANTHER" id="PTHR42723:SF1">
    <property type="entry name" value="CHLOROPHYLL SYNTHASE, CHLOROPLASTIC"/>
    <property type="match status" value="1"/>
</dbReference>